<evidence type="ECO:0000313" key="1">
    <source>
        <dbReference type="EMBL" id="ARN18441.1"/>
    </source>
</evidence>
<accession>A0A1W6L2F0</accession>
<dbReference type="Proteomes" id="UP000193427">
    <property type="component" value="Chromosome"/>
</dbReference>
<evidence type="ECO:0000313" key="2">
    <source>
        <dbReference type="Proteomes" id="UP000193427"/>
    </source>
</evidence>
<dbReference type="RefSeq" id="WP_085748674.1">
    <property type="nucleotide sequence ID" value="NZ_BSPR01000022.1"/>
</dbReference>
<keyword evidence="2" id="KW-1185">Reference proteome</keyword>
<dbReference type="KEGG" id="rgu:A4W93_00075"/>
<sequence>MPRPPTPAGFGSWLDYAVETMDTRTALMEHLFSKDEGQWSQESIKQAVRDELTELRRRAAKSTG</sequence>
<protein>
    <submittedName>
        <fullName evidence="1">Uncharacterized protein</fullName>
    </submittedName>
</protein>
<reference evidence="1 2" key="1">
    <citation type="submission" date="2016-04" db="EMBL/GenBank/DDBJ databases">
        <title>Complete genome sequence of natural rubber-degrading, novel Gram-negative bacterium, Rhizobacter gummiphilus strain NS21.</title>
        <authorList>
            <person name="Tabata M."/>
            <person name="Kasai D."/>
            <person name="Fukuda M."/>
        </authorList>
    </citation>
    <scope>NUCLEOTIDE SEQUENCE [LARGE SCALE GENOMIC DNA]</scope>
    <source>
        <strain evidence="1 2">NS21</strain>
    </source>
</reference>
<proteinExistence type="predicted"/>
<organism evidence="1 2">
    <name type="scientific">Piscinibacter gummiphilus</name>
    <dbReference type="NCBI Taxonomy" id="946333"/>
    <lineage>
        <taxon>Bacteria</taxon>
        <taxon>Pseudomonadati</taxon>
        <taxon>Pseudomonadota</taxon>
        <taxon>Betaproteobacteria</taxon>
        <taxon>Burkholderiales</taxon>
        <taxon>Sphaerotilaceae</taxon>
        <taxon>Piscinibacter</taxon>
    </lineage>
</organism>
<name>A0A1W6L2F0_9BURK</name>
<dbReference type="EMBL" id="CP015118">
    <property type="protein sequence ID" value="ARN18441.1"/>
    <property type="molecule type" value="Genomic_DNA"/>
</dbReference>
<dbReference type="AlphaFoldDB" id="A0A1W6L2F0"/>
<dbReference type="OrthoDB" id="7062823at2"/>
<gene>
    <name evidence="1" type="ORF">A4W93_00075</name>
</gene>